<dbReference type="InterPro" id="IPR008271">
    <property type="entry name" value="Ser/Thr_kinase_AS"/>
</dbReference>
<keyword evidence="6 9" id="KW-0067">ATP-binding</keyword>
<dbReference type="SUPFAM" id="SSF56112">
    <property type="entry name" value="Protein kinase-like (PK-like)"/>
    <property type="match status" value="1"/>
</dbReference>
<dbReference type="AlphaFoldDB" id="A0A370U186"/>
<feature type="region of interest" description="Disordered" evidence="11">
    <location>
        <begin position="1"/>
        <end position="82"/>
    </location>
</feature>
<dbReference type="RefSeq" id="XP_031874194.1">
    <property type="nucleotide sequence ID" value="XM_032010140.1"/>
</dbReference>
<sequence>MAATALLQTTTTGRVGGPSSTTPSQNAPPTAEQKDKDNMAAAQPQTAEEGKQFVARYSDQQHPLPPSEIQQDPRNKDLGRTSRGLSVRDFELVRTLGTGTFARVWLVRLANPAEEDQEKVYALKVLRKVEVIKLKQVDHVNHERSVLADVAGHPFITTLITSFSDHDSLYMLLDYCPGGEVFSYLRKAKRFDEHTARFYAAEIVLILEFLHESEGVAYRDLKPENLLLDAEGHIKLVDFGFAKRLGNRETYTLCGTPEYLAPEVIQSMGHTTAVDWWALGILIYEFLTGYPPFWNSNPIEIYKQIVSKPVLFPTEPAISPEAKDIIRQFCTVDRSHRLGNISGRAERVKSHPFFRGVYWDDVYYRKYRGPIIPPVRYPGDAQCFDQYPDEKAEREPYDDAMKKQWDDHFKDF</sequence>
<feature type="compositionally biased region" description="Low complexity" evidence="11">
    <location>
        <begin position="1"/>
        <end position="12"/>
    </location>
</feature>
<dbReference type="PROSITE" id="PS00107">
    <property type="entry name" value="PROTEIN_KINASE_ATP"/>
    <property type="match status" value="1"/>
</dbReference>
<dbReference type="PROSITE" id="PS00108">
    <property type="entry name" value="PROTEIN_KINASE_ST"/>
    <property type="match status" value="1"/>
</dbReference>
<dbReference type="PROSITE" id="PS51285">
    <property type="entry name" value="AGC_KINASE_CTER"/>
    <property type="match status" value="1"/>
</dbReference>
<evidence type="ECO:0000256" key="3">
    <source>
        <dbReference type="ARBA" id="ARBA00022679"/>
    </source>
</evidence>
<dbReference type="EMBL" id="NPIC01000001">
    <property type="protein sequence ID" value="RDL41538.1"/>
    <property type="molecule type" value="Genomic_DNA"/>
</dbReference>
<keyword evidence="2 10" id="KW-0723">Serine/threonine-protein kinase</keyword>
<evidence type="ECO:0000256" key="6">
    <source>
        <dbReference type="ARBA" id="ARBA00022840"/>
    </source>
</evidence>
<dbReference type="PANTHER" id="PTHR24353">
    <property type="entry name" value="CYCLIC NUCLEOTIDE-DEPENDENT PROTEIN KINASE"/>
    <property type="match status" value="1"/>
</dbReference>
<feature type="compositionally biased region" description="Basic and acidic residues" evidence="11">
    <location>
        <begin position="71"/>
        <end position="82"/>
    </location>
</feature>
<comment type="catalytic activity">
    <reaction evidence="8">
        <text>L-seryl-[protein] + ATP = O-phospho-L-seryl-[protein] + ADP + H(+)</text>
        <dbReference type="Rhea" id="RHEA:17989"/>
        <dbReference type="Rhea" id="RHEA-COMP:9863"/>
        <dbReference type="Rhea" id="RHEA-COMP:11604"/>
        <dbReference type="ChEBI" id="CHEBI:15378"/>
        <dbReference type="ChEBI" id="CHEBI:29999"/>
        <dbReference type="ChEBI" id="CHEBI:30616"/>
        <dbReference type="ChEBI" id="CHEBI:83421"/>
        <dbReference type="ChEBI" id="CHEBI:456216"/>
        <dbReference type="EC" id="2.7.11.11"/>
    </reaction>
</comment>
<comment type="similarity">
    <text evidence="10">Belongs to the protein kinase superfamily.</text>
</comment>
<evidence type="ECO:0000256" key="4">
    <source>
        <dbReference type="ARBA" id="ARBA00022741"/>
    </source>
</evidence>
<dbReference type="InterPro" id="IPR011009">
    <property type="entry name" value="Kinase-like_dom_sf"/>
</dbReference>
<dbReference type="OrthoDB" id="63267at2759"/>
<evidence type="ECO:0000256" key="2">
    <source>
        <dbReference type="ARBA" id="ARBA00022527"/>
    </source>
</evidence>
<keyword evidence="4 9" id="KW-0547">Nucleotide-binding</keyword>
<keyword evidence="15" id="KW-1185">Reference proteome</keyword>
<dbReference type="Gene3D" id="1.10.510.10">
    <property type="entry name" value="Transferase(Phosphotransferase) domain 1"/>
    <property type="match status" value="1"/>
</dbReference>
<dbReference type="CDD" id="cd05580">
    <property type="entry name" value="STKc_PKA_like"/>
    <property type="match status" value="1"/>
</dbReference>
<dbReference type="GO" id="GO:0005952">
    <property type="term" value="C:cAMP-dependent protein kinase complex"/>
    <property type="evidence" value="ECO:0007669"/>
    <property type="project" value="TreeGrafter"/>
</dbReference>
<feature type="binding site" evidence="9">
    <location>
        <position position="124"/>
    </location>
    <ligand>
        <name>ATP</name>
        <dbReference type="ChEBI" id="CHEBI:30616"/>
    </ligand>
</feature>
<dbReference type="STRING" id="2656787.A0A370U186"/>
<feature type="domain" description="Protein kinase" evidence="12">
    <location>
        <begin position="90"/>
        <end position="354"/>
    </location>
</feature>
<protein>
    <recommendedName>
        <fullName evidence="1">cAMP-dependent protein kinase</fullName>
        <ecNumber evidence="1">2.7.11.11</ecNumber>
    </recommendedName>
</protein>
<organism evidence="14 15">
    <name type="scientific">Venustampulla echinocandica</name>
    <dbReference type="NCBI Taxonomy" id="2656787"/>
    <lineage>
        <taxon>Eukaryota</taxon>
        <taxon>Fungi</taxon>
        <taxon>Dikarya</taxon>
        <taxon>Ascomycota</taxon>
        <taxon>Pezizomycotina</taxon>
        <taxon>Leotiomycetes</taxon>
        <taxon>Helotiales</taxon>
        <taxon>Pleuroascaceae</taxon>
        <taxon>Venustampulla</taxon>
    </lineage>
</organism>
<dbReference type="InterPro" id="IPR000961">
    <property type="entry name" value="AGC-kinase_C"/>
</dbReference>
<dbReference type="Pfam" id="PF00069">
    <property type="entry name" value="Pkinase"/>
    <property type="match status" value="1"/>
</dbReference>
<evidence type="ECO:0000256" key="8">
    <source>
        <dbReference type="ARBA" id="ARBA00047454"/>
    </source>
</evidence>
<dbReference type="FunFam" id="1.10.510.10:FF:000005">
    <property type="entry name" value="cAMP-dependent protein kinase catalytic subunit alpha"/>
    <property type="match status" value="1"/>
</dbReference>
<feature type="domain" description="AGC-kinase C-terminal" evidence="13">
    <location>
        <begin position="355"/>
        <end position="412"/>
    </location>
</feature>
<name>A0A370U186_9HELO</name>
<dbReference type="GO" id="GO:0005829">
    <property type="term" value="C:cytosol"/>
    <property type="evidence" value="ECO:0007669"/>
    <property type="project" value="TreeGrafter"/>
</dbReference>
<dbReference type="Gene3D" id="3.30.200.20">
    <property type="entry name" value="Phosphorylase Kinase, domain 1"/>
    <property type="match status" value="1"/>
</dbReference>
<keyword evidence="3" id="KW-0808">Transferase</keyword>
<dbReference type="InterPro" id="IPR017441">
    <property type="entry name" value="Protein_kinase_ATP_BS"/>
</dbReference>
<evidence type="ECO:0000256" key="7">
    <source>
        <dbReference type="ARBA" id="ARBA00047292"/>
    </source>
</evidence>
<feature type="compositionally biased region" description="Polar residues" evidence="11">
    <location>
        <begin position="18"/>
        <end position="28"/>
    </location>
</feature>
<comment type="caution">
    <text evidence="14">The sequence shown here is derived from an EMBL/GenBank/DDBJ whole genome shotgun (WGS) entry which is preliminary data.</text>
</comment>
<dbReference type="InterPro" id="IPR000719">
    <property type="entry name" value="Prot_kinase_dom"/>
</dbReference>
<keyword evidence="5" id="KW-0418">Kinase</keyword>
<comment type="catalytic activity">
    <reaction evidence="7">
        <text>L-threonyl-[protein] + ATP = O-phospho-L-threonyl-[protein] + ADP + H(+)</text>
        <dbReference type="Rhea" id="RHEA:46608"/>
        <dbReference type="Rhea" id="RHEA-COMP:11060"/>
        <dbReference type="Rhea" id="RHEA-COMP:11605"/>
        <dbReference type="ChEBI" id="CHEBI:15378"/>
        <dbReference type="ChEBI" id="CHEBI:30013"/>
        <dbReference type="ChEBI" id="CHEBI:30616"/>
        <dbReference type="ChEBI" id="CHEBI:61977"/>
        <dbReference type="ChEBI" id="CHEBI:456216"/>
        <dbReference type="EC" id="2.7.11.11"/>
    </reaction>
</comment>
<evidence type="ECO:0000313" key="14">
    <source>
        <dbReference type="EMBL" id="RDL41538.1"/>
    </source>
</evidence>
<dbReference type="PANTHER" id="PTHR24353:SF37">
    <property type="entry name" value="CAMP-DEPENDENT PROTEIN KINASE CATALYTIC SUBUNIT PRKX"/>
    <property type="match status" value="1"/>
</dbReference>
<evidence type="ECO:0000313" key="15">
    <source>
        <dbReference type="Proteomes" id="UP000254866"/>
    </source>
</evidence>
<dbReference type="PROSITE" id="PS50011">
    <property type="entry name" value="PROTEIN_KINASE_DOM"/>
    <property type="match status" value="1"/>
</dbReference>
<evidence type="ECO:0000256" key="11">
    <source>
        <dbReference type="SAM" id="MobiDB-lite"/>
    </source>
</evidence>
<dbReference type="GO" id="GO:0005524">
    <property type="term" value="F:ATP binding"/>
    <property type="evidence" value="ECO:0007669"/>
    <property type="project" value="UniProtKB-UniRule"/>
</dbReference>
<evidence type="ECO:0000259" key="12">
    <source>
        <dbReference type="PROSITE" id="PS50011"/>
    </source>
</evidence>
<evidence type="ECO:0000256" key="9">
    <source>
        <dbReference type="PROSITE-ProRule" id="PRU10141"/>
    </source>
</evidence>
<dbReference type="GO" id="GO:0004691">
    <property type="term" value="F:cAMP-dependent protein kinase activity"/>
    <property type="evidence" value="ECO:0007669"/>
    <property type="project" value="UniProtKB-EC"/>
</dbReference>
<evidence type="ECO:0000256" key="10">
    <source>
        <dbReference type="RuleBase" id="RU000304"/>
    </source>
</evidence>
<proteinExistence type="inferred from homology"/>
<evidence type="ECO:0000256" key="5">
    <source>
        <dbReference type="ARBA" id="ARBA00022777"/>
    </source>
</evidence>
<gene>
    <name evidence="14" type="ORF">BP5553_01517</name>
</gene>
<evidence type="ECO:0000256" key="1">
    <source>
        <dbReference type="ARBA" id="ARBA00012444"/>
    </source>
</evidence>
<dbReference type="GeneID" id="43594366"/>
<dbReference type="EC" id="2.7.11.11" evidence="1"/>
<dbReference type="Proteomes" id="UP000254866">
    <property type="component" value="Unassembled WGS sequence"/>
</dbReference>
<accession>A0A370U186</accession>
<dbReference type="SMART" id="SM00133">
    <property type="entry name" value="S_TK_X"/>
    <property type="match status" value="1"/>
</dbReference>
<dbReference type="SMART" id="SM00220">
    <property type="entry name" value="S_TKc"/>
    <property type="match status" value="1"/>
</dbReference>
<reference evidence="14 15" key="1">
    <citation type="journal article" date="2018" name="IMA Fungus">
        <title>IMA Genome-F 9: Draft genome sequence of Annulohypoxylon stygium, Aspergillus mulundensis, Berkeleyomyces basicola (syn. Thielaviopsis basicola), Ceratocystis smalleyi, two Cercospora beticola strains, Coleophoma cylindrospora, Fusarium fracticaudum, Phialophora cf. hyalina, and Morchella septimelata.</title>
        <authorList>
            <person name="Wingfield B.D."/>
            <person name="Bills G.F."/>
            <person name="Dong Y."/>
            <person name="Huang W."/>
            <person name="Nel W.J."/>
            <person name="Swalarsk-Parry B.S."/>
            <person name="Vaghefi N."/>
            <person name="Wilken P.M."/>
            <person name="An Z."/>
            <person name="de Beer Z.W."/>
            <person name="De Vos L."/>
            <person name="Chen L."/>
            <person name="Duong T.A."/>
            <person name="Gao Y."/>
            <person name="Hammerbacher A."/>
            <person name="Kikkert J.R."/>
            <person name="Li Y."/>
            <person name="Li H."/>
            <person name="Li K."/>
            <person name="Li Q."/>
            <person name="Liu X."/>
            <person name="Ma X."/>
            <person name="Naidoo K."/>
            <person name="Pethybridge S.J."/>
            <person name="Sun J."/>
            <person name="Steenkamp E.T."/>
            <person name="van der Nest M.A."/>
            <person name="van Wyk S."/>
            <person name="Wingfield M.J."/>
            <person name="Xiong C."/>
            <person name="Yue Q."/>
            <person name="Zhang X."/>
        </authorList>
    </citation>
    <scope>NUCLEOTIDE SEQUENCE [LARGE SCALE GENOMIC DNA]</scope>
    <source>
        <strain evidence="14 15">BP 5553</strain>
    </source>
</reference>
<evidence type="ECO:0000259" key="13">
    <source>
        <dbReference type="PROSITE" id="PS51285"/>
    </source>
</evidence>